<feature type="region of interest" description="Disordered" evidence="1">
    <location>
        <begin position="206"/>
        <end position="278"/>
    </location>
</feature>
<name>A0A7R8ZZX8_9CRUS</name>
<feature type="domain" description="PID" evidence="2">
    <location>
        <begin position="140"/>
        <end position="203"/>
    </location>
</feature>
<feature type="region of interest" description="Disordered" evidence="1">
    <location>
        <begin position="518"/>
        <end position="565"/>
    </location>
</feature>
<dbReference type="PROSITE" id="PS01179">
    <property type="entry name" value="PID"/>
    <property type="match status" value="1"/>
</dbReference>
<keyword evidence="4" id="KW-1185">Reference proteome</keyword>
<organism evidence="3">
    <name type="scientific">Darwinula stevensoni</name>
    <dbReference type="NCBI Taxonomy" id="69355"/>
    <lineage>
        <taxon>Eukaryota</taxon>
        <taxon>Metazoa</taxon>
        <taxon>Ecdysozoa</taxon>
        <taxon>Arthropoda</taxon>
        <taxon>Crustacea</taxon>
        <taxon>Oligostraca</taxon>
        <taxon>Ostracoda</taxon>
        <taxon>Podocopa</taxon>
        <taxon>Podocopida</taxon>
        <taxon>Darwinulocopina</taxon>
        <taxon>Darwinuloidea</taxon>
        <taxon>Darwinulidae</taxon>
        <taxon>Darwinula</taxon>
    </lineage>
</organism>
<feature type="compositionally biased region" description="Basic and acidic residues" evidence="1">
    <location>
        <begin position="225"/>
        <end position="262"/>
    </location>
</feature>
<protein>
    <recommendedName>
        <fullName evidence="2">PID domain-containing protein</fullName>
    </recommendedName>
</protein>
<sequence length="631" mass="68180">MPLICVMMAMTAANGCHFPYNCVLQLRIGTRVISGTPIARNLPRSGLANGEIIHAESNPQTLLELKDAIVGKVATIPDEMRLAVVMTVITRIRSILETYEFKARGVKKKKVNIDVSVEGVQVALKKKKKKNQWIEDGRLLLMHHPIHRIFYVSHDSQDLKIFSYIARDGSSNVFKCNVFKSNKKTQAMRIVRTIGQAFEVCHKMSVQTQPGDDGDAASEEGSEPLSEKTRRADSEGGGSEQKDEEKKTSEKGVRSLESHTIIDLEPLPPPPSSDQKSLLMGEVYSSPKARPLPSGELPIKSGGPLSAHHEAQLLREQLEAQAQQTQAAVAQVHLLREQLAAETAARLEAQARTHQLLTSNHQLLEHIRALVLQLVDLEARLEPGSEFSASQVRHMLQSLPQMQVLLEAQTPGSSSLGLSSEGFSASFGTSTQQSQPQQVSLQHLLLLQQQQQLHQQHQLGLFLAPGTPWATGSPGTPAAPPIYSSPSFNSLLRASLEKPGDGSSGLIYPLAEGKPRIFLPSSTGDGMAGGRRGVDSGNHMSGTTTSSTSLSSGGKGSSSLDASQHSTINPRELLLQELANLRLGPVQVGATGQGANPGPILRSCSERVPSHRRDGSMGCISRSGWGRHTTN</sequence>
<feature type="region of interest" description="Disordered" evidence="1">
    <location>
        <begin position="607"/>
        <end position="631"/>
    </location>
</feature>
<dbReference type="SUPFAM" id="SSF50729">
    <property type="entry name" value="PH domain-like"/>
    <property type="match status" value="1"/>
</dbReference>
<dbReference type="InterPro" id="IPR006020">
    <property type="entry name" value="PTB/PI_dom"/>
</dbReference>
<evidence type="ECO:0000259" key="2">
    <source>
        <dbReference type="PROSITE" id="PS01179"/>
    </source>
</evidence>
<dbReference type="Proteomes" id="UP000677054">
    <property type="component" value="Unassembled WGS sequence"/>
</dbReference>
<dbReference type="Pfam" id="PF00640">
    <property type="entry name" value="PID"/>
    <property type="match status" value="1"/>
</dbReference>
<gene>
    <name evidence="3" type="ORF">DSTB1V02_LOCUS740</name>
</gene>
<dbReference type="OrthoDB" id="6370806at2759"/>
<dbReference type="EMBL" id="LR899574">
    <property type="protein sequence ID" value="CAD7240729.1"/>
    <property type="molecule type" value="Genomic_DNA"/>
</dbReference>
<evidence type="ECO:0000313" key="4">
    <source>
        <dbReference type="Proteomes" id="UP000677054"/>
    </source>
</evidence>
<proteinExistence type="predicted"/>
<feature type="compositionally biased region" description="Acidic residues" evidence="1">
    <location>
        <begin position="212"/>
        <end position="222"/>
    </location>
</feature>
<accession>A0A7R8ZZX8</accession>
<feature type="compositionally biased region" description="Low complexity" evidence="1">
    <location>
        <begin position="541"/>
        <end position="560"/>
    </location>
</feature>
<dbReference type="PANTHER" id="PTHR11232">
    <property type="entry name" value="PHOSPHOTYROSINE INTERACTION DOMAIN-CONTAINING FAMILY MEMBER"/>
    <property type="match status" value="1"/>
</dbReference>
<dbReference type="InterPro" id="IPR011993">
    <property type="entry name" value="PH-like_dom_sf"/>
</dbReference>
<dbReference type="GO" id="GO:0050998">
    <property type="term" value="F:nitric-oxide synthase binding"/>
    <property type="evidence" value="ECO:0007669"/>
    <property type="project" value="TreeGrafter"/>
</dbReference>
<dbReference type="Gene3D" id="2.30.29.30">
    <property type="entry name" value="Pleckstrin-homology domain (PH domain)/Phosphotyrosine-binding domain (PTB)"/>
    <property type="match status" value="1"/>
</dbReference>
<evidence type="ECO:0000313" key="3">
    <source>
        <dbReference type="EMBL" id="CAD7240729.1"/>
    </source>
</evidence>
<dbReference type="PANTHER" id="PTHR11232:SF17">
    <property type="entry name" value="CAPON-LIKE PROTEIN"/>
    <property type="match status" value="1"/>
</dbReference>
<dbReference type="SMART" id="SM00462">
    <property type="entry name" value="PTB"/>
    <property type="match status" value="1"/>
</dbReference>
<evidence type="ECO:0000256" key="1">
    <source>
        <dbReference type="SAM" id="MobiDB-lite"/>
    </source>
</evidence>
<dbReference type="EMBL" id="CAJPEV010000057">
    <property type="protein sequence ID" value="CAG0879759.1"/>
    <property type="molecule type" value="Genomic_DNA"/>
</dbReference>
<dbReference type="AlphaFoldDB" id="A0A7R8ZZX8"/>
<reference evidence="3" key="1">
    <citation type="submission" date="2020-11" db="EMBL/GenBank/DDBJ databases">
        <authorList>
            <person name="Tran Van P."/>
        </authorList>
    </citation>
    <scope>NUCLEOTIDE SEQUENCE</scope>
</reference>
<dbReference type="InterPro" id="IPR051133">
    <property type="entry name" value="Adapter_Engulfment-Domain"/>
</dbReference>